<evidence type="ECO:0000313" key="2">
    <source>
        <dbReference type="EnsemblMetazoa" id="XP_030829700"/>
    </source>
</evidence>
<feature type="compositionally biased region" description="Pro residues" evidence="1">
    <location>
        <begin position="248"/>
        <end position="259"/>
    </location>
</feature>
<dbReference type="GeneID" id="753190"/>
<dbReference type="SUPFAM" id="SSF47391">
    <property type="entry name" value="Dimerization-anchoring domain of cAMP-dependent PK regulatory subunit"/>
    <property type="match status" value="1"/>
</dbReference>
<feature type="compositionally biased region" description="Basic and acidic residues" evidence="1">
    <location>
        <begin position="494"/>
        <end position="503"/>
    </location>
</feature>
<reference evidence="2" key="2">
    <citation type="submission" date="2021-01" db="UniProtKB">
        <authorList>
            <consortium name="EnsemblMetazoa"/>
        </authorList>
    </citation>
    <scope>IDENTIFICATION</scope>
</reference>
<dbReference type="OMA" id="NTRREYT"/>
<feature type="region of interest" description="Disordered" evidence="1">
    <location>
        <begin position="52"/>
        <end position="159"/>
    </location>
</feature>
<feature type="region of interest" description="Disordered" evidence="1">
    <location>
        <begin position="181"/>
        <end position="314"/>
    </location>
</feature>
<sequence>MAGPQKVQNYLDRHRISALFEDLMARLIKNTPQEPVPYLIKILQKFDEKSKKPFQENPLAPKTKPLTPGLSKTQRIQSKNPLTKSTSSLRKDPLSKSTGQLSRSTSNLAKEPSGAKGGSPSSPGYAWQPGTAPRGADRGHQRPLPSNAMKDKHATGKFGVDRGYERPWIANMRKIKYEQAQLKARKLHKSSSTADDAEGSIKSTLSSEADSMDVDQIFEMSQEKPPVRPKTLFSNPASQAWVDMDPQPYQPPPPKPYQPPDQVEEAFLKEELSADKLMKQYEKESSKNDSAASDKQKVEQRRAKPDQKAKKHKEELAALVEAQRKVETLGYLDSGGETGDPDQGGYEEATDVLEDASDLMDEGVANVKSTGKKVRRRPPPAPQVKVGVCSRCANVQGGGDGGSTVAGFAQGYGAYASIDSSSEVSHSSSSDFESASQVSGPRPMAWEGTTDDVKSTRPGTTRSMTHDQASELFHQSSSQYRSGGAEGSSSYRVESSREVRSSQRWETSSHTSEVERRLTGTESLLERGRSWAQPGSDDDSSV</sequence>
<feature type="compositionally biased region" description="Basic and acidic residues" evidence="1">
    <location>
        <begin position="512"/>
        <end position="529"/>
    </location>
</feature>
<feature type="compositionally biased region" description="Basic and acidic residues" evidence="1">
    <location>
        <begin position="266"/>
        <end position="314"/>
    </location>
</feature>
<dbReference type="AlphaFoldDB" id="A0A7M7ST79"/>
<dbReference type="Pfam" id="PF17824">
    <property type="entry name" value="DUF5586"/>
    <property type="match status" value="2"/>
</dbReference>
<protein>
    <submittedName>
        <fullName evidence="2">Uncharacterized protein</fullName>
    </submittedName>
</protein>
<feature type="compositionally biased region" description="Low complexity" evidence="1">
    <location>
        <begin position="419"/>
        <end position="439"/>
    </location>
</feature>
<dbReference type="PANTHER" id="PTHR32000:SF3">
    <property type="entry name" value="RIKEN CDNA A830018L16 GENE"/>
    <property type="match status" value="1"/>
</dbReference>
<evidence type="ECO:0000313" key="3">
    <source>
        <dbReference type="Proteomes" id="UP000007110"/>
    </source>
</evidence>
<evidence type="ECO:0000256" key="1">
    <source>
        <dbReference type="SAM" id="MobiDB-lite"/>
    </source>
</evidence>
<feature type="compositionally biased region" description="Basic and acidic residues" evidence="1">
    <location>
        <begin position="149"/>
        <end position="159"/>
    </location>
</feature>
<dbReference type="OrthoDB" id="10045118at2759"/>
<dbReference type="EnsemblMetazoa" id="XM_030973840">
    <property type="protein sequence ID" value="XP_030829700"/>
    <property type="gene ID" value="LOC753190"/>
</dbReference>
<feature type="compositionally biased region" description="Polar residues" evidence="1">
    <location>
        <begin position="70"/>
        <end position="88"/>
    </location>
</feature>
<accession>A0A7M7ST79</accession>
<feature type="compositionally biased region" description="Polar residues" evidence="1">
    <location>
        <begin position="470"/>
        <end position="481"/>
    </location>
</feature>
<proteinExistence type="predicted"/>
<feature type="region of interest" description="Disordered" evidence="1">
    <location>
        <begin position="419"/>
        <end position="542"/>
    </location>
</feature>
<reference evidence="3" key="1">
    <citation type="submission" date="2015-02" db="EMBL/GenBank/DDBJ databases">
        <title>Genome sequencing for Strongylocentrotus purpuratus.</title>
        <authorList>
            <person name="Murali S."/>
            <person name="Liu Y."/>
            <person name="Vee V."/>
            <person name="English A."/>
            <person name="Wang M."/>
            <person name="Skinner E."/>
            <person name="Han Y."/>
            <person name="Muzny D.M."/>
            <person name="Worley K.C."/>
            <person name="Gibbs R.A."/>
        </authorList>
    </citation>
    <scope>NUCLEOTIDE SEQUENCE</scope>
</reference>
<dbReference type="FunCoup" id="A0A7M7ST79">
    <property type="interactions" value="285"/>
</dbReference>
<name>A0A7M7ST79_STRPU</name>
<dbReference type="Gene3D" id="1.20.890.10">
    <property type="entry name" value="cAMP-dependent protein kinase regulatory subunit, dimerization-anchoring domain"/>
    <property type="match status" value="1"/>
</dbReference>
<dbReference type="CDD" id="cd22980">
    <property type="entry name" value="DD_VEST1"/>
    <property type="match status" value="1"/>
</dbReference>
<dbReference type="RefSeq" id="XP_030829700.1">
    <property type="nucleotide sequence ID" value="XM_030973840.1"/>
</dbReference>
<feature type="compositionally biased region" description="Low complexity" evidence="1">
    <location>
        <begin position="112"/>
        <end position="124"/>
    </location>
</feature>
<keyword evidence="3" id="KW-1185">Reference proteome</keyword>
<dbReference type="Proteomes" id="UP000007110">
    <property type="component" value="Unassembled WGS sequence"/>
</dbReference>
<dbReference type="KEGG" id="spu:753190"/>
<dbReference type="InterPro" id="IPR040687">
    <property type="entry name" value="DUF5586"/>
</dbReference>
<dbReference type="PANTHER" id="PTHR32000">
    <property type="entry name" value="SIMILAR TO HYPOTHETICAL PROTEIN"/>
    <property type="match status" value="1"/>
</dbReference>
<organism evidence="2 3">
    <name type="scientific">Strongylocentrotus purpuratus</name>
    <name type="common">Purple sea urchin</name>
    <dbReference type="NCBI Taxonomy" id="7668"/>
    <lineage>
        <taxon>Eukaryota</taxon>
        <taxon>Metazoa</taxon>
        <taxon>Echinodermata</taxon>
        <taxon>Eleutherozoa</taxon>
        <taxon>Echinozoa</taxon>
        <taxon>Echinoidea</taxon>
        <taxon>Euechinoidea</taxon>
        <taxon>Echinacea</taxon>
        <taxon>Camarodonta</taxon>
        <taxon>Echinidea</taxon>
        <taxon>Strongylocentrotidae</taxon>
        <taxon>Strongylocentrotus</taxon>
    </lineage>
</organism>
<dbReference type="InParanoid" id="A0A7M7ST79"/>
<feature type="compositionally biased region" description="Polar residues" evidence="1">
    <location>
        <begin position="95"/>
        <end position="108"/>
    </location>
</feature>